<name>A0A8S9MYN1_BRACR</name>
<dbReference type="EMBL" id="QGKX02002183">
    <property type="protein sequence ID" value="KAF3488276.1"/>
    <property type="molecule type" value="Genomic_DNA"/>
</dbReference>
<dbReference type="Proteomes" id="UP000712600">
    <property type="component" value="Unassembled WGS sequence"/>
</dbReference>
<evidence type="ECO:0000313" key="2">
    <source>
        <dbReference type="EMBL" id="KAF3488276.1"/>
    </source>
</evidence>
<proteinExistence type="predicted"/>
<feature type="transmembrane region" description="Helical" evidence="1">
    <location>
        <begin position="12"/>
        <end position="33"/>
    </location>
</feature>
<sequence length="390" mass="43514">MKKLYNQGVHSRALGLMFNSIVVGFMSLGVDWIGRKVGGAKWGIVNFILAIGTSVKRTQQHIKKIKETRSLKDMTPKHCTSRSSMSSGGFSDETIRSLHQRSSVLDDLLVVASLSVVQTFFLKLLLVIVTMDQSPAICHAASCNSFDTLDIERPPNLRAFSIVNLMHLNPALIQLESMLTIILFPFDLSDSEIWMVPFFEGLVPSFIRKRYFHLSIVSLPITTISLVVTQTKPSVFDDKDTALPDPPCPQAASPTRLIAASTSNPLFWMTYLSWPHSLWYKPFSLKLILVIVTMDQSPAICHSASCNSSVTLDIESFFNSQPMHLNPALIQLESMLTIILFPFDLSDSEIWMTTLAVNSFSDEHPMIFNCLVDLSCSSWNQVYLTSAPDA</sequence>
<evidence type="ECO:0000256" key="1">
    <source>
        <dbReference type="SAM" id="Phobius"/>
    </source>
</evidence>
<evidence type="ECO:0000313" key="3">
    <source>
        <dbReference type="Proteomes" id="UP000712600"/>
    </source>
</evidence>
<protein>
    <submittedName>
        <fullName evidence="2">Uncharacterized protein</fullName>
    </submittedName>
</protein>
<keyword evidence="1" id="KW-1133">Transmembrane helix</keyword>
<keyword evidence="1" id="KW-0472">Membrane</keyword>
<comment type="caution">
    <text evidence="2">The sequence shown here is derived from an EMBL/GenBank/DDBJ whole genome shotgun (WGS) entry which is preliminary data.</text>
</comment>
<keyword evidence="1" id="KW-0812">Transmembrane</keyword>
<gene>
    <name evidence="2" type="ORF">F2Q69_00053390</name>
</gene>
<dbReference type="AlphaFoldDB" id="A0A8S9MYN1"/>
<organism evidence="2 3">
    <name type="scientific">Brassica cretica</name>
    <name type="common">Mustard</name>
    <dbReference type="NCBI Taxonomy" id="69181"/>
    <lineage>
        <taxon>Eukaryota</taxon>
        <taxon>Viridiplantae</taxon>
        <taxon>Streptophyta</taxon>
        <taxon>Embryophyta</taxon>
        <taxon>Tracheophyta</taxon>
        <taxon>Spermatophyta</taxon>
        <taxon>Magnoliopsida</taxon>
        <taxon>eudicotyledons</taxon>
        <taxon>Gunneridae</taxon>
        <taxon>Pentapetalae</taxon>
        <taxon>rosids</taxon>
        <taxon>malvids</taxon>
        <taxon>Brassicales</taxon>
        <taxon>Brassicaceae</taxon>
        <taxon>Brassiceae</taxon>
        <taxon>Brassica</taxon>
    </lineage>
</organism>
<reference evidence="2" key="1">
    <citation type="submission" date="2019-12" db="EMBL/GenBank/DDBJ databases">
        <title>Genome sequencing and annotation of Brassica cretica.</title>
        <authorList>
            <person name="Studholme D.J."/>
            <person name="Sarris P."/>
        </authorList>
    </citation>
    <scope>NUCLEOTIDE SEQUENCE</scope>
    <source>
        <strain evidence="2">PFS-109/04</strain>
        <tissue evidence="2">Leaf</tissue>
    </source>
</reference>
<accession>A0A8S9MYN1</accession>